<evidence type="ECO:0000313" key="2">
    <source>
        <dbReference type="EMBL" id="GBP38460.1"/>
    </source>
</evidence>
<protein>
    <submittedName>
        <fullName evidence="2">Uncharacterized protein</fullName>
    </submittedName>
</protein>
<gene>
    <name evidence="2" type="ORF">EVAR_23666_1</name>
</gene>
<accession>A0A4C1VIQ2</accession>
<reference evidence="2 3" key="1">
    <citation type="journal article" date="2019" name="Commun. Biol.">
        <title>The bagworm genome reveals a unique fibroin gene that provides high tensile strength.</title>
        <authorList>
            <person name="Kono N."/>
            <person name="Nakamura H."/>
            <person name="Ohtoshi R."/>
            <person name="Tomita M."/>
            <person name="Numata K."/>
            <person name="Arakawa K."/>
        </authorList>
    </citation>
    <scope>NUCLEOTIDE SEQUENCE [LARGE SCALE GENOMIC DNA]</scope>
</reference>
<feature type="region of interest" description="Disordered" evidence="1">
    <location>
        <begin position="104"/>
        <end position="127"/>
    </location>
</feature>
<name>A0A4C1VIQ2_EUMVA</name>
<dbReference type="EMBL" id="BGZK01000349">
    <property type="protein sequence ID" value="GBP38460.1"/>
    <property type="molecule type" value="Genomic_DNA"/>
</dbReference>
<comment type="caution">
    <text evidence="2">The sequence shown here is derived from an EMBL/GenBank/DDBJ whole genome shotgun (WGS) entry which is preliminary data.</text>
</comment>
<sequence length="127" mass="14561">MAIIAAEDLVKTILRPFIYSKLVQFISAKERRGRRYCYWYRVGGRSDPRNRSIESFHEELRNNDNSRSHSAVGYKRRRTACRTNGIGSTAGKLDTVVCPITHGARRKSASSRSPAVDSLRRQTFKRN</sequence>
<proteinExistence type="predicted"/>
<evidence type="ECO:0000313" key="3">
    <source>
        <dbReference type="Proteomes" id="UP000299102"/>
    </source>
</evidence>
<evidence type="ECO:0000256" key="1">
    <source>
        <dbReference type="SAM" id="MobiDB-lite"/>
    </source>
</evidence>
<keyword evidence="3" id="KW-1185">Reference proteome</keyword>
<dbReference type="AlphaFoldDB" id="A0A4C1VIQ2"/>
<dbReference type="Proteomes" id="UP000299102">
    <property type="component" value="Unassembled WGS sequence"/>
</dbReference>
<organism evidence="2 3">
    <name type="scientific">Eumeta variegata</name>
    <name type="common">Bagworm moth</name>
    <name type="synonym">Eumeta japonica</name>
    <dbReference type="NCBI Taxonomy" id="151549"/>
    <lineage>
        <taxon>Eukaryota</taxon>
        <taxon>Metazoa</taxon>
        <taxon>Ecdysozoa</taxon>
        <taxon>Arthropoda</taxon>
        <taxon>Hexapoda</taxon>
        <taxon>Insecta</taxon>
        <taxon>Pterygota</taxon>
        <taxon>Neoptera</taxon>
        <taxon>Endopterygota</taxon>
        <taxon>Lepidoptera</taxon>
        <taxon>Glossata</taxon>
        <taxon>Ditrysia</taxon>
        <taxon>Tineoidea</taxon>
        <taxon>Psychidae</taxon>
        <taxon>Oiketicinae</taxon>
        <taxon>Eumeta</taxon>
    </lineage>
</organism>